<feature type="signal peptide" evidence="2">
    <location>
        <begin position="1"/>
        <end position="22"/>
    </location>
</feature>
<dbReference type="InterPro" id="IPR019207">
    <property type="entry name" value="DUF2092"/>
</dbReference>
<protein>
    <submittedName>
        <fullName evidence="3">DUF2092 domain-containing protein</fullName>
    </submittedName>
</protein>
<keyword evidence="1 2" id="KW-0732">Signal</keyword>
<name>A0A494XF56_9BURK</name>
<accession>A0A494XF56</accession>
<evidence type="ECO:0000256" key="1">
    <source>
        <dbReference type="ARBA" id="ARBA00022729"/>
    </source>
</evidence>
<proteinExistence type="predicted"/>
<dbReference type="InterPro" id="IPR029046">
    <property type="entry name" value="LolA/LolB/LppX"/>
</dbReference>
<dbReference type="OrthoDB" id="116979at2"/>
<evidence type="ECO:0000256" key="2">
    <source>
        <dbReference type="SAM" id="SignalP"/>
    </source>
</evidence>
<evidence type="ECO:0000313" key="4">
    <source>
        <dbReference type="Proteomes" id="UP000270342"/>
    </source>
</evidence>
<evidence type="ECO:0000313" key="3">
    <source>
        <dbReference type="EMBL" id="RKP47116.1"/>
    </source>
</evidence>
<sequence>MKRELIAIALVVGATVASGAWAQATAASSTAASEPAVSPDAIQALKKMGAQLQALRQFHVSTEITGERVLVDGQKLQHTASAELDVERPDKIKAVMRSARSTREIVYDGKQVTLMQLGQNYYSTVPFDGTLAALIDAFHTRYGVEFPLSDLFIWGTPNAPVDQFESAMYAGQDYVGSDICDHYAFRQKEADWQIWITTGAKALPRKIVITRRDDDARPQSVSIVEWKTNVTFSDAFFTFHPPAGAKKIELVPVAAKKE</sequence>
<dbReference type="SUPFAM" id="SSF89392">
    <property type="entry name" value="Prokaryotic lipoproteins and lipoprotein localization factors"/>
    <property type="match status" value="1"/>
</dbReference>
<comment type="caution">
    <text evidence="3">The sequence shown here is derived from an EMBL/GenBank/DDBJ whole genome shotgun (WGS) entry which is preliminary data.</text>
</comment>
<feature type="chain" id="PRO_5019827246" evidence="2">
    <location>
        <begin position="23"/>
        <end position="258"/>
    </location>
</feature>
<organism evidence="3 4">
    <name type="scientific">Pararobbsia silviterrae</name>
    <dbReference type="NCBI Taxonomy" id="1792498"/>
    <lineage>
        <taxon>Bacteria</taxon>
        <taxon>Pseudomonadati</taxon>
        <taxon>Pseudomonadota</taxon>
        <taxon>Betaproteobacteria</taxon>
        <taxon>Burkholderiales</taxon>
        <taxon>Burkholderiaceae</taxon>
        <taxon>Pararobbsia</taxon>
    </lineage>
</organism>
<reference evidence="3 4" key="1">
    <citation type="submission" date="2018-10" db="EMBL/GenBank/DDBJ databases">
        <title>Robbsia sp. DHC34, isolated from soil.</title>
        <authorList>
            <person name="Gao Z.-H."/>
            <person name="Qiu L.-H."/>
        </authorList>
    </citation>
    <scope>NUCLEOTIDE SEQUENCE [LARGE SCALE GENOMIC DNA]</scope>
    <source>
        <strain evidence="3 4">DHC34</strain>
    </source>
</reference>
<keyword evidence="4" id="KW-1185">Reference proteome</keyword>
<dbReference type="AlphaFoldDB" id="A0A494XF56"/>
<gene>
    <name evidence="3" type="ORF">D7S86_23505</name>
</gene>
<dbReference type="EMBL" id="RBZU01000013">
    <property type="protein sequence ID" value="RKP47116.1"/>
    <property type="molecule type" value="Genomic_DNA"/>
</dbReference>
<dbReference type="Pfam" id="PF09865">
    <property type="entry name" value="DUF2092"/>
    <property type="match status" value="1"/>
</dbReference>
<dbReference type="Gene3D" id="2.50.20.10">
    <property type="entry name" value="Lipoprotein localisation LolA/LolB/LppX"/>
    <property type="match status" value="1"/>
</dbReference>
<dbReference type="RefSeq" id="WP_121089945.1">
    <property type="nucleotide sequence ID" value="NZ_RBZU01000013.1"/>
</dbReference>
<dbReference type="Proteomes" id="UP000270342">
    <property type="component" value="Unassembled WGS sequence"/>
</dbReference>